<reference evidence="3" key="1">
    <citation type="journal article" date="2019" name="Int. J. Syst. Evol. Microbiol.">
        <title>The Global Catalogue of Microorganisms (GCM) 10K type strain sequencing project: providing services to taxonomists for standard genome sequencing and annotation.</title>
        <authorList>
            <consortium name="The Broad Institute Genomics Platform"/>
            <consortium name="The Broad Institute Genome Sequencing Center for Infectious Disease"/>
            <person name="Wu L."/>
            <person name="Ma J."/>
        </authorList>
    </citation>
    <scope>NUCLEOTIDE SEQUENCE [LARGE SCALE GENOMIC DNA]</scope>
    <source>
        <strain evidence="3">JCM 16544</strain>
    </source>
</reference>
<proteinExistence type="predicted"/>
<keyword evidence="1" id="KW-0812">Transmembrane</keyword>
<keyword evidence="1" id="KW-1133">Transmembrane helix</keyword>
<feature type="transmembrane region" description="Helical" evidence="1">
    <location>
        <begin position="117"/>
        <end position="138"/>
    </location>
</feature>
<name>A0ABP7AJX9_9MICO</name>
<sequence>MFSKHRRPSELIVRAGFATEQAVYGMLLVAGMIVAASAHGGTSAEVLVTVVVTVLVFWAAHVYAGTVAHHGLEEGHNVGLGEAFRMSLHATWGMLLSAIVPCVILLLGTLRVFPDRLAGWLALISCIVTLAVLGYVAYQRRGAPLHLRIIGALVTAGFGGLLALLKAIIH</sequence>
<feature type="transmembrane region" description="Helical" evidence="1">
    <location>
        <begin position="21"/>
        <end position="40"/>
    </location>
</feature>
<evidence type="ECO:0000313" key="3">
    <source>
        <dbReference type="Proteomes" id="UP001501697"/>
    </source>
</evidence>
<feature type="transmembrane region" description="Helical" evidence="1">
    <location>
        <begin position="46"/>
        <end position="68"/>
    </location>
</feature>
<keyword evidence="1" id="KW-0472">Membrane</keyword>
<protein>
    <recommendedName>
        <fullName evidence="4">VIT family protein</fullName>
    </recommendedName>
</protein>
<evidence type="ECO:0000256" key="1">
    <source>
        <dbReference type="SAM" id="Phobius"/>
    </source>
</evidence>
<evidence type="ECO:0008006" key="4">
    <source>
        <dbReference type="Google" id="ProtNLM"/>
    </source>
</evidence>
<evidence type="ECO:0000313" key="2">
    <source>
        <dbReference type="EMBL" id="GAA3634397.1"/>
    </source>
</evidence>
<dbReference type="RefSeq" id="WP_344737570.1">
    <property type="nucleotide sequence ID" value="NZ_BAAAYU010000005.1"/>
</dbReference>
<accession>A0ABP7AJX9</accession>
<dbReference type="Proteomes" id="UP001501697">
    <property type="component" value="Unassembled WGS sequence"/>
</dbReference>
<feature type="transmembrane region" description="Helical" evidence="1">
    <location>
        <begin position="150"/>
        <end position="169"/>
    </location>
</feature>
<dbReference type="EMBL" id="BAAAYU010000005">
    <property type="protein sequence ID" value="GAA3634397.1"/>
    <property type="molecule type" value="Genomic_DNA"/>
</dbReference>
<feature type="transmembrane region" description="Helical" evidence="1">
    <location>
        <begin position="89"/>
        <end position="111"/>
    </location>
</feature>
<organism evidence="2 3">
    <name type="scientific">Microbacterium awajiense</name>
    <dbReference type="NCBI Taxonomy" id="415214"/>
    <lineage>
        <taxon>Bacteria</taxon>
        <taxon>Bacillati</taxon>
        <taxon>Actinomycetota</taxon>
        <taxon>Actinomycetes</taxon>
        <taxon>Micrococcales</taxon>
        <taxon>Microbacteriaceae</taxon>
        <taxon>Microbacterium</taxon>
    </lineage>
</organism>
<gene>
    <name evidence="2" type="ORF">GCM10022200_17020</name>
</gene>
<keyword evidence="3" id="KW-1185">Reference proteome</keyword>
<comment type="caution">
    <text evidence="2">The sequence shown here is derived from an EMBL/GenBank/DDBJ whole genome shotgun (WGS) entry which is preliminary data.</text>
</comment>